<gene>
    <name evidence="3" type="ORF">MIPYR_50216</name>
</gene>
<dbReference type="AlphaFoldDB" id="A0A1Y5PE20"/>
<sequence>MSFRRNRAHNDHMLSRRAQVARLRRVAVAALPGFDLADGTLTFVNHGENTTFRHDSADGRHLVRVHRPRRHGRDADPTLAIRSEIAWMTAIRADTGIHVPRVRPTRDGTMTAQVTAGSETRVVSVLRWMNGRIHEQSARPVHLARLGAAMATVHDHADSWTPPADFVRIDWNHETFFGNVMVYGELPAEECWKLLPAPLRRRFDAVADRLGPIMASDLDTGLIHADLHLGNALFEAGQVKLIDFDDCGRGPRVYDVAVALWELRDEPDYPRFRDALVASYRQRREIDLTHLDDYIALRQVAFDLWYTGTAQVNPDFAARLDKVHAWSHDMLDVVEGRASAPGG</sequence>
<dbReference type="EMBL" id="FLQR01000009">
    <property type="protein sequence ID" value="SBS74148.1"/>
    <property type="molecule type" value="Genomic_DNA"/>
</dbReference>
<organism evidence="3">
    <name type="scientific">uncultured Microbacterium sp</name>
    <dbReference type="NCBI Taxonomy" id="191216"/>
    <lineage>
        <taxon>Bacteria</taxon>
        <taxon>Bacillati</taxon>
        <taxon>Actinomycetota</taxon>
        <taxon>Actinomycetes</taxon>
        <taxon>Micrococcales</taxon>
        <taxon>Microbacteriaceae</taxon>
        <taxon>Microbacterium</taxon>
        <taxon>environmental samples</taxon>
    </lineage>
</organism>
<dbReference type="GO" id="GO:0004413">
    <property type="term" value="F:homoserine kinase activity"/>
    <property type="evidence" value="ECO:0007669"/>
    <property type="project" value="TreeGrafter"/>
</dbReference>
<dbReference type="PANTHER" id="PTHR21064">
    <property type="entry name" value="AMINOGLYCOSIDE PHOSPHOTRANSFERASE DOMAIN-CONTAINING PROTEIN-RELATED"/>
    <property type="match status" value="1"/>
</dbReference>
<protein>
    <submittedName>
        <fullName evidence="3">Aminoglycoside phosphotransferase</fullName>
    </submittedName>
</protein>
<evidence type="ECO:0000259" key="2">
    <source>
        <dbReference type="Pfam" id="PF01636"/>
    </source>
</evidence>
<evidence type="ECO:0000313" key="3">
    <source>
        <dbReference type="EMBL" id="SBS74148.1"/>
    </source>
</evidence>
<dbReference type="GO" id="GO:0009088">
    <property type="term" value="P:threonine biosynthetic process"/>
    <property type="evidence" value="ECO:0007669"/>
    <property type="project" value="TreeGrafter"/>
</dbReference>
<dbReference type="InterPro" id="IPR002575">
    <property type="entry name" value="Aminoglycoside_PTrfase"/>
</dbReference>
<dbReference type="SUPFAM" id="SSF56112">
    <property type="entry name" value="Protein kinase-like (PK-like)"/>
    <property type="match status" value="1"/>
</dbReference>
<dbReference type="Pfam" id="PF01636">
    <property type="entry name" value="APH"/>
    <property type="match status" value="1"/>
</dbReference>
<feature type="domain" description="Aminoglycoside phosphotransferase" evidence="2">
    <location>
        <begin position="47"/>
        <end position="281"/>
    </location>
</feature>
<dbReference type="PANTHER" id="PTHR21064:SF6">
    <property type="entry name" value="AMINOGLYCOSIDE PHOSPHOTRANSFERASE DOMAIN-CONTAINING PROTEIN"/>
    <property type="match status" value="1"/>
</dbReference>
<evidence type="ECO:0000256" key="1">
    <source>
        <dbReference type="ARBA" id="ARBA00038240"/>
    </source>
</evidence>
<dbReference type="InterPro" id="IPR050249">
    <property type="entry name" value="Pseudomonas-type_ThrB"/>
</dbReference>
<accession>A0A1Y5PE20</accession>
<comment type="similarity">
    <text evidence="1">Belongs to the pseudomonas-type ThrB family.</text>
</comment>
<keyword evidence="3" id="KW-0808">Transferase</keyword>
<reference evidence="3" key="1">
    <citation type="submission" date="2016-03" db="EMBL/GenBank/DDBJ databases">
        <authorList>
            <person name="Ploux O."/>
        </authorList>
    </citation>
    <scope>NUCLEOTIDE SEQUENCE</scope>
    <source>
        <strain evidence="3">UC1</strain>
    </source>
</reference>
<name>A0A1Y5PE20_9MICO</name>
<proteinExistence type="inferred from homology"/>
<dbReference type="Gene3D" id="3.90.1200.10">
    <property type="match status" value="1"/>
</dbReference>
<dbReference type="InterPro" id="IPR011009">
    <property type="entry name" value="Kinase-like_dom_sf"/>
</dbReference>